<feature type="transmembrane region" description="Helical" evidence="6">
    <location>
        <begin position="365"/>
        <end position="385"/>
    </location>
</feature>
<proteinExistence type="predicted"/>
<dbReference type="EMBL" id="UINC01001593">
    <property type="protein sequence ID" value="SUZ84363.1"/>
    <property type="molecule type" value="Genomic_DNA"/>
</dbReference>
<name>A0A381R477_9ZZZZ</name>
<evidence type="ECO:0008006" key="8">
    <source>
        <dbReference type="Google" id="ProtNLM"/>
    </source>
</evidence>
<protein>
    <recommendedName>
        <fullName evidence="8">YjgP/YjgQ family permease</fullName>
    </recommendedName>
</protein>
<dbReference type="GO" id="GO:0043190">
    <property type="term" value="C:ATP-binding cassette (ABC) transporter complex"/>
    <property type="evidence" value="ECO:0007669"/>
    <property type="project" value="TreeGrafter"/>
</dbReference>
<dbReference type="PANTHER" id="PTHR33529:SF6">
    <property type="entry name" value="YJGP_YJGQ FAMILY PERMEASE"/>
    <property type="match status" value="1"/>
</dbReference>
<feature type="transmembrane region" description="Helical" evidence="6">
    <location>
        <begin position="99"/>
        <end position="122"/>
    </location>
</feature>
<keyword evidence="3 6" id="KW-0812">Transmembrane</keyword>
<sequence length="448" mass="51424">MSTLNKYLIKESLIPFLLSLGVITMVLFLQFLIRAVDRFLGKGLDVWIILEYLYLNLAWIIALSVPMSLLISTVMTYGRMSQDNEVTALKAAGVSVFSIIKPAVLFGGLIGLLLCLFNNFVLPDMNYHARLLAKDIYQKKPELTIEPGYFINTIPQYSMIVREMDGNEFKDVKIFSKSSGSEQTTIYADKGKLTSNQDIVILDLENGEIHEIDLENYNHYRKIKFSTHQITISIDDLLLNRSSESVRTDREMKVPQMIEKIKKNEQYTVQIDKRIKTLLENNKIQWNKDMNLDSILMAIEVLKENNEQITADKIYQDGISIPEYEKKEKLRSFNNISRQLENEFMLISNYEKMNNKYLVEIHKKFTLAFACLLFAMTGAPLGILVKRGGITIASGLSIVFFLVYYILLIWGEQLADRNLLDPTFGSWMPNIILFIVGGILLFLSDKQN</sequence>
<feature type="transmembrane region" description="Helical" evidence="6">
    <location>
        <begin position="12"/>
        <end position="33"/>
    </location>
</feature>
<keyword evidence="2" id="KW-1003">Cell membrane</keyword>
<feature type="transmembrane region" description="Helical" evidence="6">
    <location>
        <begin position="392"/>
        <end position="411"/>
    </location>
</feature>
<evidence type="ECO:0000313" key="7">
    <source>
        <dbReference type="EMBL" id="SUZ84363.1"/>
    </source>
</evidence>
<dbReference type="Pfam" id="PF03739">
    <property type="entry name" value="LptF_LptG"/>
    <property type="match status" value="2"/>
</dbReference>
<evidence type="ECO:0000256" key="6">
    <source>
        <dbReference type="SAM" id="Phobius"/>
    </source>
</evidence>
<feature type="transmembrane region" description="Helical" evidence="6">
    <location>
        <begin position="53"/>
        <end position="78"/>
    </location>
</feature>
<evidence type="ECO:0000256" key="5">
    <source>
        <dbReference type="ARBA" id="ARBA00023136"/>
    </source>
</evidence>
<evidence type="ECO:0000256" key="4">
    <source>
        <dbReference type="ARBA" id="ARBA00022989"/>
    </source>
</evidence>
<evidence type="ECO:0000256" key="2">
    <source>
        <dbReference type="ARBA" id="ARBA00022475"/>
    </source>
</evidence>
<feature type="transmembrane region" description="Helical" evidence="6">
    <location>
        <begin position="423"/>
        <end position="443"/>
    </location>
</feature>
<organism evidence="7">
    <name type="scientific">marine metagenome</name>
    <dbReference type="NCBI Taxonomy" id="408172"/>
    <lineage>
        <taxon>unclassified sequences</taxon>
        <taxon>metagenomes</taxon>
        <taxon>ecological metagenomes</taxon>
    </lineage>
</organism>
<keyword evidence="4 6" id="KW-1133">Transmembrane helix</keyword>
<dbReference type="GO" id="GO:0015920">
    <property type="term" value="P:lipopolysaccharide transport"/>
    <property type="evidence" value="ECO:0007669"/>
    <property type="project" value="TreeGrafter"/>
</dbReference>
<reference evidence="7" key="1">
    <citation type="submission" date="2018-05" db="EMBL/GenBank/DDBJ databases">
        <authorList>
            <person name="Lanie J.A."/>
            <person name="Ng W.-L."/>
            <person name="Kazmierczak K.M."/>
            <person name="Andrzejewski T.M."/>
            <person name="Davidsen T.M."/>
            <person name="Wayne K.J."/>
            <person name="Tettelin H."/>
            <person name="Glass J.I."/>
            <person name="Rusch D."/>
            <person name="Podicherti R."/>
            <person name="Tsui H.-C.T."/>
            <person name="Winkler M.E."/>
        </authorList>
    </citation>
    <scope>NUCLEOTIDE SEQUENCE</scope>
</reference>
<keyword evidence="5 6" id="KW-0472">Membrane</keyword>
<dbReference type="AlphaFoldDB" id="A0A381R477"/>
<evidence type="ECO:0000256" key="1">
    <source>
        <dbReference type="ARBA" id="ARBA00004651"/>
    </source>
</evidence>
<dbReference type="PANTHER" id="PTHR33529">
    <property type="entry name" value="SLR0882 PROTEIN-RELATED"/>
    <property type="match status" value="1"/>
</dbReference>
<dbReference type="InterPro" id="IPR005495">
    <property type="entry name" value="LptG/LptF_permease"/>
</dbReference>
<comment type="subcellular location">
    <subcellularLocation>
        <location evidence="1">Cell membrane</location>
        <topology evidence="1">Multi-pass membrane protein</topology>
    </subcellularLocation>
</comment>
<evidence type="ECO:0000256" key="3">
    <source>
        <dbReference type="ARBA" id="ARBA00022692"/>
    </source>
</evidence>
<accession>A0A381R477</accession>
<gene>
    <name evidence="7" type="ORF">METZ01_LOCUS37217</name>
</gene>